<proteinExistence type="predicted"/>
<name>A0A7W7DWR8_9ACTN</name>
<evidence type="ECO:0000313" key="3">
    <source>
        <dbReference type="Proteomes" id="UP000565089"/>
    </source>
</evidence>
<comment type="caution">
    <text evidence="2">The sequence shown here is derived from an EMBL/GenBank/DDBJ whole genome shotgun (WGS) entry which is preliminary data.</text>
</comment>
<reference evidence="2 3" key="1">
    <citation type="submission" date="2020-08" db="EMBL/GenBank/DDBJ databases">
        <title>Sequencing the genomes of 1000 actinobacteria strains.</title>
        <authorList>
            <person name="Klenk H.-P."/>
        </authorList>
    </citation>
    <scope>NUCLEOTIDE SEQUENCE [LARGE SCALE GENOMIC DNA]</scope>
    <source>
        <strain evidence="2 3">DSM 40483</strain>
    </source>
</reference>
<dbReference type="EMBL" id="JACHMS010000001">
    <property type="protein sequence ID" value="MBB4716817.1"/>
    <property type="molecule type" value="Genomic_DNA"/>
</dbReference>
<keyword evidence="3" id="KW-1185">Reference proteome</keyword>
<evidence type="ECO:0000256" key="1">
    <source>
        <dbReference type="SAM" id="MobiDB-lite"/>
    </source>
</evidence>
<dbReference type="AlphaFoldDB" id="A0A7W7DWR8"/>
<organism evidence="2 3">
    <name type="scientific">Streptomyces luteogriseus</name>
    <dbReference type="NCBI Taxonomy" id="68233"/>
    <lineage>
        <taxon>Bacteria</taxon>
        <taxon>Bacillati</taxon>
        <taxon>Actinomycetota</taxon>
        <taxon>Actinomycetes</taxon>
        <taxon>Kitasatosporales</taxon>
        <taxon>Streptomycetaceae</taxon>
        <taxon>Streptomyces</taxon>
    </lineage>
</organism>
<protein>
    <submittedName>
        <fullName evidence="2">Uncharacterized protein</fullName>
    </submittedName>
</protein>
<feature type="region of interest" description="Disordered" evidence="1">
    <location>
        <begin position="63"/>
        <end position="86"/>
    </location>
</feature>
<feature type="compositionally biased region" description="Basic and acidic residues" evidence="1">
    <location>
        <begin position="69"/>
        <end position="79"/>
    </location>
</feature>
<gene>
    <name evidence="2" type="ORF">BJ965_006699</name>
</gene>
<feature type="region of interest" description="Disordered" evidence="1">
    <location>
        <begin position="1"/>
        <end position="38"/>
    </location>
</feature>
<sequence>MSQETIAETLQPVRDRPAADLPGADFDPHDRPGGLPARMEPKLLVDALLDGVPGPRLAVPAEAVPFPEGHADPRARGPARDVVSPR</sequence>
<dbReference type="Proteomes" id="UP000565089">
    <property type="component" value="Unassembled WGS sequence"/>
</dbReference>
<evidence type="ECO:0000313" key="2">
    <source>
        <dbReference type="EMBL" id="MBB4716817.1"/>
    </source>
</evidence>
<accession>A0A7W7DWR8</accession>